<proteinExistence type="predicted"/>
<comment type="caution">
    <text evidence="2">The sequence shown here is derived from an EMBL/GenBank/DDBJ whole genome shotgun (WGS) entry which is preliminary data.</text>
</comment>
<dbReference type="AlphaFoldDB" id="A0A2Z6RB47"/>
<sequence>MKWQRTHIPKVNPINSSISGLSIPEKDTKHWILSDGITTLPYFHWRNMVYKNMVKYGVSHEEAEKRAMKVNLPEKYQNECVSYISSFINITLKMAYIKCKIWPFSDDLIHQEARNEAIKAEHSHYTVKALIDTTSNGKDRLVSGSDNVFNDFEVIKKPCADLVLGLPWLYLRNAKIDIQKEGIKIYGDFVPFCKGPDNSDSEAESSKSDSTELRKRVKKLEQTVDWIGTYIEKQTGLEADKELTDSFESSLAEEAYTIEEPRESDSDNMPPIIIKRKIHNENKKSVNKKVKPRRNPTRACKNN</sequence>
<dbReference type="Proteomes" id="UP000247702">
    <property type="component" value="Unassembled WGS sequence"/>
</dbReference>
<gene>
    <name evidence="2" type="ORF">RclHR1_35930001</name>
</gene>
<name>A0A2Z6RB47_9GLOM</name>
<reference evidence="2 3" key="1">
    <citation type="submission" date="2017-11" db="EMBL/GenBank/DDBJ databases">
        <title>The genome of Rhizophagus clarus HR1 reveals common genetic basis of auxotrophy among arbuscular mycorrhizal fungi.</title>
        <authorList>
            <person name="Kobayashi Y."/>
        </authorList>
    </citation>
    <scope>NUCLEOTIDE SEQUENCE [LARGE SCALE GENOMIC DNA]</scope>
    <source>
        <strain evidence="2 3">HR1</strain>
    </source>
</reference>
<evidence type="ECO:0000313" key="2">
    <source>
        <dbReference type="EMBL" id="GBB99647.1"/>
    </source>
</evidence>
<feature type="compositionally biased region" description="Basic residues" evidence="1">
    <location>
        <begin position="285"/>
        <end position="296"/>
    </location>
</feature>
<accession>A0A2Z6RB47</accession>
<feature type="region of interest" description="Disordered" evidence="1">
    <location>
        <begin position="255"/>
        <end position="303"/>
    </location>
</feature>
<evidence type="ECO:0000313" key="3">
    <source>
        <dbReference type="Proteomes" id="UP000247702"/>
    </source>
</evidence>
<evidence type="ECO:0000256" key="1">
    <source>
        <dbReference type="SAM" id="MobiDB-lite"/>
    </source>
</evidence>
<dbReference type="EMBL" id="BEXD01002883">
    <property type="protein sequence ID" value="GBB99647.1"/>
    <property type="molecule type" value="Genomic_DNA"/>
</dbReference>
<keyword evidence="3" id="KW-1185">Reference proteome</keyword>
<organism evidence="2 3">
    <name type="scientific">Rhizophagus clarus</name>
    <dbReference type="NCBI Taxonomy" id="94130"/>
    <lineage>
        <taxon>Eukaryota</taxon>
        <taxon>Fungi</taxon>
        <taxon>Fungi incertae sedis</taxon>
        <taxon>Mucoromycota</taxon>
        <taxon>Glomeromycotina</taxon>
        <taxon>Glomeromycetes</taxon>
        <taxon>Glomerales</taxon>
        <taxon>Glomeraceae</taxon>
        <taxon>Rhizophagus</taxon>
    </lineage>
</organism>
<protein>
    <submittedName>
        <fullName evidence="2">Uncharacterized protein</fullName>
    </submittedName>
</protein>